<feature type="transmembrane region" description="Helical" evidence="9">
    <location>
        <begin position="76"/>
        <end position="98"/>
    </location>
</feature>
<dbReference type="Pfam" id="PF00884">
    <property type="entry name" value="Sulfatase"/>
    <property type="match status" value="1"/>
</dbReference>
<protein>
    <submittedName>
        <fullName evidence="11">Sulfatase-like hydrolase/transferase</fullName>
    </submittedName>
</protein>
<keyword evidence="4 9" id="KW-1133">Transmembrane helix</keyword>
<feature type="transmembrane region" description="Helical" evidence="9">
    <location>
        <begin position="46"/>
        <end position="64"/>
    </location>
</feature>
<dbReference type="GO" id="GO:0046872">
    <property type="term" value="F:metal ion binding"/>
    <property type="evidence" value="ECO:0007669"/>
    <property type="project" value="UniProtKB-KW"/>
</dbReference>
<comment type="caution">
    <text evidence="11">The sequence shown here is derived from an EMBL/GenBank/DDBJ whole genome shotgun (WGS) entry which is preliminary data.</text>
</comment>
<dbReference type="SUPFAM" id="SSF53649">
    <property type="entry name" value="Alkaline phosphatase-like"/>
    <property type="match status" value="1"/>
</dbReference>
<dbReference type="EMBL" id="JAAGYR010000001">
    <property type="protein sequence ID" value="NEN74798.1"/>
    <property type="molecule type" value="Genomic_DNA"/>
</dbReference>
<feature type="active site" evidence="6">
    <location>
        <position position="327"/>
    </location>
</feature>
<evidence type="ECO:0000256" key="4">
    <source>
        <dbReference type="ARBA" id="ARBA00022989"/>
    </source>
</evidence>
<keyword evidence="7" id="KW-0479">Metal-binding</keyword>
<feature type="transmembrane region" description="Helical" evidence="9">
    <location>
        <begin position="128"/>
        <end position="148"/>
    </location>
</feature>
<dbReference type="AlphaFoldDB" id="A0A6L9Y4S3"/>
<dbReference type="Proteomes" id="UP000477651">
    <property type="component" value="Unassembled WGS sequence"/>
</dbReference>
<evidence type="ECO:0000256" key="2">
    <source>
        <dbReference type="ARBA" id="ARBA00022475"/>
    </source>
</evidence>
<name>A0A6L9Y4S3_9BURK</name>
<evidence type="ECO:0000259" key="10">
    <source>
        <dbReference type="Pfam" id="PF00884"/>
    </source>
</evidence>
<feature type="domain" description="Sulfatase N-terminal" evidence="10">
    <location>
        <begin position="280"/>
        <end position="547"/>
    </location>
</feature>
<sequence length="640" mass="71886">MYAQILTFSIALILILTLSRMGLVIWQWHRVRQYALSPLFIGGLRIDLSTLGILIAPVALFAPWLDGNAIAQSLTTFWFCLVSLLVLITEVASAQFIMEYDTRPNRLFVDYLKHPQEVLGMLWKGFKAVLIVGTISVALLMYGAYQLFKSPSPSWGSTTFIWQVVEFLVSAAIITLMIRGTLQHRPINPSTVAYCGDSMVNTLPLNSLYSVYYAIYSIKNERSARDAYVNMNDEEVIKLVNQAASITPIANDLHIPSLRLQVPTSVENSLSEQKTTQRYKNIVLIVQESLGAQYIGSLGGQNLSPCFDRLMQEGWAFKRCYATGTRSVRGLEAVSSGFPPTLSDAVLRLNKSQSRFFTLAQLLNPLGYRSSFIYGGESHFDNMRSFFLGNGFKEIYDRASFSQPVFEGTWGVSDEDMFAKLHEVLMDDLETPKLSLAFTVTNHTPWEYPKGRITPIGEEASVENSVRYVDWCIGEFFEKAKQSPYWKDTLFLVVADHDSRVWGQSLVPLKHFHIPALILGGGVPVKQDDRIMSQLDLPVTLLSLAGIQAEHPMIGQDLTLAMSGGRAMMQYNDNYGYLKGDILTVLQPLLPAQQVIYTAPETYTPVQSMDETLITLARAHAIWPSMMYDKGWYTLPSLHH</sequence>
<dbReference type="GO" id="GO:0016787">
    <property type="term" value="F:hydrolase activity"/>
    <property type="evidence" value="ECO:0007669"/>
    <property type="project" value="UniProtKB-KW"/>
</dbReference>
<dbReference type="InterPro" id="IPR000917">
    <property type="entry name" value="Sulfatase_N"/>
</dbReference>
<feature type="binding site" evidence="8">
    <location>
        <position position="497"/>
    </location>
    <ligand>
        <name>Mn(2+)</name>
        <dbReference type="ChEBI" id="CHEBI:29035"/>
    </ligand>
</feature>
<feature type="transmembrane region" description="Helical" evidence="9">
    <location>
        <begin position="160"/>
        <end position="178"/>
    </location>
</feature>
<dbReference type="InterPro" id="IPR012160">
    <property type="entry name" value="LtaS-like"/>
</dbReference>
<dbReference type="Gene3D" id="3.30.1120.80">
    <property type="match status" value="1"/>
</dbReference>
<accession>A0A6L9Y4S3</accession>
<keyword evidence="11" id="KW-0808">Transferase</keyword>
<evidence type="ECO:0000256" key="7">
    <source>
        <dbReference type="PIRSR" id="PIRSR005091-2"/>
    </source>
</evidence>
<keyword evidence="2" id="KW-1003">Cell membrane</keyword>
<keyword evidence="7" id="KW-0464">Manganese</keyword>
<feature type="transmembrane region" description="Helical" evidence="9">
    <location>
        <begin position="6"/>
        <end position="26"/>
    </location>
</feature>
<dbReference type="GO" id="GO:0016740">
    <property type="term" value="F:transferase activity"/>
    <property type="evidence" value="ECO:0007669"/>
    <property type="project" value="UniProtKB-KW"/>
</dbReference>
<keyword evidence="5 9" id="KW-0472">Membrane</keyword>
<evidence type="ECO:0000256" key="9">
    <source>
        <dbReference type="SAM" id="Phobius"/>
    </source>
</evidence>
<feature type="binding site" evidence="8">
    <location>
        <position position="288"/>
    </location>
    <ligand>
        <name>Mn(2+)</name>
        <dbReference type="ChEBI" id="CHEBI:29035"/>
    </ligand>
</feature>
<evidence type="ECO:0000256" key="8">
    <source>
        <dbReference type="PIRSR" id="PIRSR005091-3"/>
    </source>
</evidence>
<keyword evidence="11" id="KW-0378">Hydrolase</keyword>
<reference evidence="11 12" key="1">
    <citation type="submission" date="2020-02" db="EMBL/GenBank/DDBJ databases">
        <title>Pelistega sp. NLN82 were isolated from wild rodents of the Hainan Island.</title>
        <authorList>
            <person name="Niu N."/>
            <person name="Zhou J."/>
        </authorList>
    </citation>
    <scope>NUCLEOTIDE SEQUENCE [LARGE SCALE GENOMIC DNA]</scope>
    <source>
        <strain evidence="11 12">NLN82</strain>
    </source>
</reference>
<evidence type="ECO:0000313" key="11">
    <source>
        <dbReference type="EMBL" id="NEN74798.1"/>
    </source>
</evidence>
<proteinExistence type="predicted"/>
<feature type="binding site" evidence="8">
    <location>
        <position position="496"/>
    </location>
    <ligand>
        <name>Mn(2+)</name>
        <dbReference type="ChEBI" id="CHEBI:29035"/>
    </ligand>
</feature>
<dbReference type="InterPro" id="IPR017850">
    <property type="entry name" value="Alkaline_phosphatase_core_sf"/>
</dbReference>
<evidence type="ECO:0000256" key="3">
    <source>
        <dbReference type="ARBA" id="ARBA00022692"/>
    </source>
</evidence>
<dbReference type="PANTHER" id="PTHR47371:SF3">
    <property type="entry name" value="PHOSPHOGLYCEROL TRANSFERASE I"/>
    <property type="match status" value="1"/>
</dbReference>
<comment type="subcellular location">
    <subcellularLocation>
        <location evidence="1">Cell membrane</location>
        <topology evidence="1">Multi-pass membrane protein</topology>
    </subcellularLocation>
</comment>
<dbReference type="PIRSF" id="PIRSF005091">
    <property type="entry name" value="Mmb_sulf_HI1246"/>
    <property type="match status" value="1"/>
</dbReference>
<keyword evidence="3 9" id="KW-0812">Transmembrane</keyword>
<evidence type="ECO:0000256" key="1">
    <source>
        <dbReference type="ARBA" id="ARBA00004651"/>
    </source>
</evidence>
<feature type="binding site" evidence="7">
    <location>
        <position position="443"/>
    </location>
    <ligand>
        <name>substrate</name>
    </ligand>
</feature>
<dbReference type="InterPro" id="IPR050448">
    <property type="entry name" value="OpgB/LTA_synthase_biosynth"/>
</dbReference>
<keyword evidence="12" id="KW-1185">Reference proteome</keyword>
<dbReference type="GO" id="GO:0005886">
    <property type="term" value="C:plasma membrane"/>
    <property type="evidence" value="ECO:0007669"/>
    <property type="project" value="UniProtKB-SubCell"/>
</dbReference>
<dbReference type="CDD" id="cd16015">
    <property type="entry name" value="LTA_synthase"/>
    <property type="match status" value="1"/>
</dbReference>
<dbReference type="PANTHER" id="PTHR47371">
    <property type="entry name" value="LIPOTEICHOIC ACID SYNTHASE"/>
    <property type="match status" value="1"/>
</dbReference>
<evidence type="ECO:0000313" key="12">
    <source>
        <dbReference type="Proteomes" id="UP000477651"/>
    </source>
</evidence>
<organism evidence="11 12">
    <name type="scientific">Pelistega ratti</name>
    <dbReference type="NCBI Taxonomy" id="2652177"/>
    <lineage>
        <taxon>Bacteria</taxon>
        <taxon>Pseudomonadati</taxon>
        <taxon>Pseudomonadota</taxon>
        <taxon>Betaproteobacteria</taxon>
        <taxon>Burkholderiales</taxon>
        <taxon>Alcaligenaceae</taxon>
        <taxon>Pelistega</taxon>
    </lineage>
</organism>
<evidence type="ECO:0000256" key="6">
    <source>
        <dbReference type="PIRSR" id="PIRSR005091-1"/>
    </source>
</evidence>
<gene>
    <name evidence="11" type="ORF">F9B74_00435</name>
</gene>
<evidence type="ECO:0000256" key="5">
    <source>
        <dbReference type="ARBA" id="ARBA00023136"/>
    </source>
</evidence>
<dbReference type="Gene3D" id="3.40.720.10">
    <property type="entry name" value="Alkaline Phosphatase, subunit A"/>
    <property type="match status" value="1"/>
</dbReference>